<organism evidence="1 2">
    <name type="scientific">Rhizopogon vesiculosus</name>
    <dbReference type="NCBI Taxonomy" id="180088"/>
    <lineage>
        <taxon>Eukaryota</taxon>
        <taxon>Fungi</taxon>
        <taxon>Dikarya</taxon>
        <taxon>Basidiomycota</taxon>
        <taxon>Agaricomycotina</taxon>
        <taxon>Agaricomycetes</taxon>
        <taxon>Agaricomycetidae</taxon>
        <taxon>Boletales</taxon>
        <taxon>Suillineae</taxon>
        <taxon>Rhizopogonaceae</taxon>
        <taxon>Rhizopogon</taxon>
    </lineage>
</organism>
<dbReference type="OrthoDB" id="2677868at2759"/>
<accession>A0A1J8Q0D3</accession>
<name>A0A1J8Q0D3_9AGAM</name>
<protein>
    <recommendedName>
        <fullName evidence="3">HTH CENPB-type domain-containing protein</fullName>
    </recommendedName>
</protein>
<keyword evidence="2" id="KW-1185">Reference proteome</keyword>
<dbReference type="EMBL" id="LVVM01004154">
    <property type="protein sequence ID" value="OJA13443.1"/>
    <property type="molecule type" value="Genomic_DNA"/>
</dbReference>
<evidence type="ECO:0000313" key="2">
    <source>
        <dbReference type="Proteomes" id="UP000183567"/>
    </source>
</evidence>
<proteinExistence type="predicted"/>
<dbReference type="AlphaFoldDB" id="A0A1J8Q0D3"/>
<gene>
    <name evidence="1" type="ORF">AZE42_02297</name>
</gene>
<reference evidence="1 2" key="1">
    <citation type="submission" date="2016-03" db="EMBL/GenBank/DDBJ databases">
        <title>Comparative genomics of the ectomycorrhizal sister species Rhizopogon vinicolor and Rhizopogon vesiculosus (Basidiomycota: Boletales) reveals a divergence of the mating type B locus.</title>
        <authorList>
            <person name="Mujic A.B."/>
            <person name="Kuo A."/>
            <person name="Tritt A."/>
            <person name="Lipzen A."/>
            <person name="Chen C."/>
            <person name="Johnson J."/>
            <person name="Sharma A."/>
            <person name="Barry K."/>
            <person name="Grigoriev I.V."/>
            <person name="Spatafora J.W."/>
        </authorList>
    </citation>
    <scope>NUCLEOTIDE SEQUENCE [LARGE SCALE GENOMIC DNA]</scope>
    <source>
        <strain evidence="1 2">AM-OR11-056</strain>
    </source>
</reference>
<dbReference type="Proteomes" id="UP000183567">
    <property type="component" value="Unassembled WGS sequence"/>
</dbReference>
<comment type="caution">
    <text evidence="1">The sequence shown here is derived from an EMBL/GenBank/DDBJ whole genome shotgun (WGS) entry which is preliminary data.</text>
</comment>
<evidence type="ECO:0008006" key="3">
    <source>
        <dbReference type="Google" id="ProtNLM"/>
    </source>
</evidence>
<evidence type="ECO:0000313" key="1">
    <source>
        <dbReference type="EMBL" id="OJA13443.1"/>
    </source>
</evidence>
<sequence length="98" mass="11162">MKRRKSSQWWTSATITRIQQPIHEHSVIVLEMVGSYLGKNWVHRFVSRHPDMLDAKPRGPDPKRAQNFNKATITVVSNHPFWEAGEAEGGPKTSGSRL</sequence>